<protein>
    <submittedName>
        <fullName evidence="1">Uncharacterized protein</fullName>
    </submittedName>
</protein>
<dbReference type="Proteomes" id="UP000785613">
    <property type="component" value="Unassembled WGS sequence"/>
</dbReference>
<proteinExistence type="predicted"/>
<dbReference type="RefSeq" id="WP_167224559.1">
    <property type="nucleotide sequence ID" value="NZ_VUYU01000006.1"/>
</dbReference>
<gene>
    <name evidence="1" type="ORF">F0185_11675</name>
</gene>
<dbReference type="EMBL" id="VUYU01000006">
    <property type="protein sequence ID" value="NHZ34244.1"/>
    <property type="molecule type" value="Genomic_DNA"/>
</dbReference>
<comment type="caution">
    <text evidence="1">The sequence shown here is derived from an EMBL/GenBank/DDBJ whole genome shotgun (WGS) entry which is preliminary data.</text>
</comment>
<accession>A0ABX0LHT3</accession>
<name>A0ABX0LHT3_9BURK</name>
<evidence type="ECO:0000313" key="1">
    <source>
        <dbReference type="EMBL" id="NHZ34244.1"/>
    </source>
</evidence>
<evidence type="ECO:0000313" key="2">
    <source>
        <dbReference type="Proteomes" id="UP000785613"/>
    </source>
</evidence>
<keyword evidence="2" id="KW-1185">Reference proteome</keyword>
<sequence length="166" mass="16990">MPNLNNDARVIALHRITVASPCTASWDAMQGDERVRHCGGCSKQVFNLSAMPEAEAAMLVAGQGAGGLCVRFYRRADGTVMSSDCGAPSARPGPAWRALPGLATAAVLAMSLAACAPRAPAPGGMPISEVDAMPATPPPFVMGEIPDPAVPQVDVVAEPDAQAVVE</sequence>
<reference evidence="1 2" key="1">
    <citation type="submission" date="2019-09" db="EMBL/GenBank/DDBJ databases">
        <title>Taxonomy of Antarctic Massilia spp.: description of Massilia rubra sp. nov., Massilia aquatica sp. nov., Massilia mucilaginosa sp. nov., Massilia frigida sp. nov. isolated from streams, lakes and regoliths.</title>
        <authorList>
            <person name="Holochova P."/>
            <person name="Sedlacek I."/>
            <person name="Kralova S."/>
            <person name="Maslanova I."/>
            <person name="Busse H.-J."/>
            <person name="Stankova E."/>
            <person name="Vrbovska V."/>
            <person name="Kovarovic V."/>
            <person name="Bartak M."/>
            <person name="Svec P."/>
            <person name="Pantucek R."/>
        </authorList>
    </citation>
    <scope>NUCLEOTIDE SEQUENCE [LARGE SCALE GENOMIC DNA]</scope>
    <source>
        <strain evidence="1 2">CCM 8692</strain>
    </source>
</reference>
<organism evidence="1 2">
    <name type="scientific">Massilia rubra</name>
    <dbReference type="NCBI Taxonomy" id="2607910"/>
    <lineage>
        <taxon>Bacteria</taxon>
        <taxon>Pseudomonadati</taxon>
        <taxon>Pseudomonadota</taxon>
        <taxon>Betaproteobacteria</taxon>
        <taxon>Burkholderiales</taxon>
        <taxon>Oxalobacteraceae</taxon>
        <taxon>Telluria group</taxon>
        <taxon>Massilia</taxon>
    </lineage>
</organism>